<accession>A0A835YIF3</accession>
<dbReference type="Proteomes" id="UP000664859">
    <property type="component" value="Unassembled WGS sequence"/>
</dbReference>
<dbReference type="EMBL" id="JAFCMP010000541">
    <property type="protein sequence ID" value="KAG5176101.1"/>
    <property type="molecule type" value="Genomic_DNA"/>
</dbReference>
<comment type="caution">
    <text evidence="1">The sequence shown here is derived from an EMBL/GenBank/DDBJ whole genome shotgun (WGS) entry which is preliminary data.</text>
</comment>
<evidence type="ECO:0000313" key="2">
    <source>
        <dbReference type="Proteomes" id="UP000664859"/>
    </source>
</evidence>
<organism evidence="1 2">
    <name type="scientific">Tribonema minus</name>
    <dbReference type="NCBI Taxonomy" id="303371"/>
    <lineage>
        <taxon>Eukaryota</taxon>
        <taxon>Sar</taxon>
        <taxon>Stramenopiles</taxon>
        <taxon>Ochrophyta</taxon>
        <taxon>PX clade</taxon>
        <taxon>Xanthophyceae</taxon>
        <taxon>Tribonematales</taxon>
        <taxon>Tribonemataceae</taxon>
        <taxon>Tribonema</taxon>
    </lineage>
</organism>
<evidence type="ECO:0000313" key="1">
    <source>
        <dbReference type="EMBL" id="KAG5176101.1"/>
    </source>
</evidence>
<gene>
    <name evidence="1" type="ORF">JKP88DRAFT_249776</name>
</gene>
<sequence length="241" mass="25476">MAAQAHSAGAVLISCVWCTQQQDPVLLRICTPCRFASSPGSLGPNCRMCCEKVHSNADACAGARSLFLASGCGSCDAAGVEYCQECTKVFCSTCGPALHSTGNPAYQGHTRMQLAELSLADVLAGLESYAEQLLRPPRPQGLGFEHFRIQQRAGYTQEDPLNKAFEVFCLCCQKVYSSGGTPKPAIHATASLANFKAHIGTPGHQKRQQQCQHCAAAAAPIPLASNIGTLRDASADDEGKC</sequence>
<proteinExistence type="predicted"/>
<protein>
    <submittedName>
        <fullName evidence="1">Uncharacterized protein</fullName>
    </submittedName>
</protein>
<reference evidence="1" key="1">
    <citation type="submission" date="2021-02" db="EMBL/GenBank/DDBJ databases">
        <title>First Annotated Genome of the Yellow-green Alga Tribonema minus.</title>
        <authorList>
            <person name="Mahan K.M."/>
        </authorList>
    </citation>
    <scope>NUCLEOTIDE SEQUENCE</scope>
    <source>
        <strain evidence="1">UTEX B ZZ1240</strain>
    </source>
</reference>
<keyword evidence="2" id="KW-1185">Reference proteome</keyword>
<name>A0A835YIF3_9STRA</name>
<dbReference type="AlphaFoldDB" id="A0A835YIF3"/>